<dbReference type="SMART" id="SM00710">
    <property type="entry name" value="PbH1"/>
    <property type="match status" value="18"/>
</dbReference>
<feature type="domain" description="S-layer protein outer" evidence="2">
    <location>
        <begin position="1284"/>
        <end position="1354"/>
    </location>
</feature>
<dbReference type="SUPFAM" id="SSF51126">
    <property type="entry name" value="Pectin lyase-like"/>
    <property type="match status" value="4"/>
</dbReference>
<dbReference type="Proteomes" id="UP000714405">
    <property type="component" value="Unassembled WGS sequence"/>
</dbReference>
<dbReference type="Pfam" id="PF05124">
    <property type="entry name" value="S_layer_C"/>
    <property type="match status" value="1"/>
</dbReference>
<evidence type="ECO:0000313" key="4">
    <source>
        <dbReference type="EMBL" id="MBG0769636.1"/>
    </source>
</evidence>
<protein>
    <submittedName>
        <fullName evidence="4">Right-handed parallel beta-helix repeat-containing protein</fullName>
    </submittedName>
</protein>
<dbReference type="Pfam" id="PF05048">
    <property type="entry name" value="NosD"/>
    <property type="match status" value="2"/>
</dbReference>
<evidence type="ECO:0000259" key="2">
    <source>
        <dbReference type="Pfam" id="PF05124"/>
    </source>
</evidence>
<dbReference type="InterPro" id="IPR006626">
    <property type="entry name" value="PbH1"/>
</dbReference>
<proteinExistence type="predicted"/>
<accession>A0A8T3VYB4</accession>
<dbReference type="InterPro" id="IPR011050">
    <property type="entry name" value="Pectin_lyase_fold/virulence"/>
</dbReference>
<gene>
    <name evidence="4" type="ORF">H0S71_07055</name>
</gene>
<dbReference type="InterPro" id="IPR039448">
    <property type="entry name" value="Beta_helix"/>
</dbReference>
<dbReference type="InterPro" id="IPR022651">
    <property type="entry name" value="S_layer_C"/>
</dbReference>
<evidence type="ECO:0000313" key="5">
    <source>
        <dbReference type="Proteomes" id="UP000714405"/>
    </source>
</evidence>
<name>A0A8T3VYB4_METMI</name>
<comment type="caution">
    <text evidence="4">The sequence shown here is derived from an EMBL/GenBank/DDBJ whole genome shotgun (WGS) entry which is preliminary data.</text>
</comment>
<evidence type="ECO:0000259" key="1">
    <source>
        <dbReference type="Pfam" id="PF05048"/>
    </source>
</evidence>
<dbReference type="RefSeq" id="WP_278492283.1">
    <property type="nucleotide sequence ID" value="NZ_JACCQJ010000002.1"/>
</dbReference>
<dbReference type="InterPro" id="IPR007742">
    <property type="entry name" value="NosD_dom"/>
</dbReference>
<evidence type="ECO:0000259" key="3">
    <source>
        <dbReference type="Pfam" id="PF13229"/>
    </source>
</evidence>
<feature type="domain" description="Periplasmic copper-binding protein NosD beta helix" evidence="1">
    <location>
        <begin position="294"/>
        <end position="465"/>
    </location>
</feature>
<dbReference type="InterPro" id="IPR012334">
    <property type="entry name" value="Pectin_lyas_fold"/>
</dbReference>
<sequence>MIKKCLFLFLLLFALGSVNAVDINYDLEQSDFDSGTVSISYPGTYYLTENVNITGLNGINITGENITIEGNGFSINGSGSGTYFILVENSKNVTIQNINSNGFYNGVYSYNTDYSKLENAVINSYENAVYIGSNSDYNVINACTLTSGSPVIEIYGSSVYPIGNNITNTVINCTGGNYATNLEDCSHTAIENCTIITSADSTATYASRIYDSNYNIIRDSELYGGEYSLLLDGVSTYNLIDNCNLTSPKKAAIYNYGSSEDDLLYNTIENCNLNGTFYIDDYNQYLQTYTMENNTVNGKSLIFFKNNNTEMEFSDVGQVILINSHNKTIKDSEISGPRYPVFLRDSDFNTFKNCSVDATGYAVYLYSGDSNYIVNCVLNANTHALDFEDYQDSSKNNIVENCTITAENDAVYGQYALNNTIMGCNISAVNQNAVNLYKSTDTTLSGCNISAAQNAVYSNECTGNTLSECTVSAVYYTIWVDQGSEDIFENCTITASESYAVYARVSSGTIVTNTQYLGCNISAGSNAVYQLRQIGNIFKNCTIKTNFYGGNIVELDQGSGYTFENCDIYAYSTAINARSLENSEFLNCNISSENGETIKLDGVKNNTFNKCEITKESFDGLYLISLIGSSNNTISECTIDSELVAWISSSSDNRIYANNIYGLISGNYYPINYFTSPEELNYSYNGKNYTGVLGNYWLNYNETGALIKNGTWNIPHLAYKDSDNDSRNQNDTKPLAGPWNKYTNTIEVEIDEIALVFTEISENLTSKGILNNLNEVNSTNYESFEGLYFGMNDLGNITFTGSLNLSDLETQEFLLGLESKFNLTDGRIAFNVTDSELSGIGAEIEFYNIDDITYSANVTADDIYEYLVAFSDNGTSLDVSELVTGYELDGTTFRFNVTHFTIYEVDYDDGMYHITEENFTSTTSYSDGRNAYVMITEPGYYILECDFVNESSSDDFIVINSDNVTFDGNGHWLNSSNGYLVYSSDEMPVANITVKNLMSNGDIYLYASNSIISSNMIYYMDIEGDYNKLVNNTLEDGIYTYGLYTTISSNNVTDSSGYAIDFDGAYATVFNNTVPASEYGIRLDDCGEDYSNISYNTIYSSEYPLIIGEYVTGCNIYLNNFIYTGTSTNISDITPDETGNNSFLSPFKIEYKYNGYSYSNFLGNYWSNYNGTDADGNGIGDTYYLYGCDDEVDYLENDTAPLMGMWGIDLTPYTAPVTPSSPSSSGGGGGRSYDSDISDEIGSKVIKNFVSSATVIYGNEIDENYANQLRERVQNAEGFTISGNAVIVGGPLANGFAKEYNDQFEMPISNDYPGENKGIIQVLKVQDNSGNIVKSYTIVYIAGSDRLGTQAALEYFKTLDELPDGPITVEWTANGPLVVE</sequence>
<dbReference type="Pfam" id="PF13229">
    <property type="entry name" value="Beta_helix"/>
    <property type="match status" value="1"/>
</dbReference>
<dbReference type="Gene3D" id="2.160.20.10">
    <property type="entry name" value="Single-stranded right-handed beta-helix, Pectin lyase-like"/>
    <property type="match status" value="3"/>
</dbReference>
<feature type="domain" description="Right handed beta helix" evidence="3">
    <location>
        <begin position="536"/>
        <end position="663"/>
    </location>
</feature>
<feature type="domain" description="Periplasmic copper-binding protein NosD beta helix" evidence="1">
    <location>
        <begin position="1027"/>
        <end position="1171"/>
    </location>
</feature>
<reference evidence="4" key="1">
    <citation type="submission" date="2020-07" db="EMBL/GenBank/DDBJ databases">
        <title>Severe corrosion of carbon steel in oil field produced water can be linked to methanogenic archaea containing a special type of NiFe hydrogenase.</title>
        <authorList>
            <person name="Lahme S."/>
            <person name="Mand J."/>
            <person name="Longwell J."/>
            <person name="Smith R."/>
            <person name="Enning D."/>
        </authorList>
    </citation>
    <scope>NUCLEOTIDE SEQUENCE</scope>
    <source>
        <strain evidence="4">MIC098Bin5</strain>
    </source>
</reference>
<dbReference type="EMBL" id="JACCQJ010000002">
    <property type="protein sequence ID" value="MBG0769636.1"/>
    <property type="molecule type" value="Genomic_DNA"/>
</dbReference>
<organism evidence="4 5">
    <name type="scientific">Methanococcus maripaludis</name>
    <name type="common">Methanococcus deltae</name>
    <dbReference type="NCBI Taxonomy" id="39152"/>
    <lineage>
        <taxon>Archaea</taxon>
        <taxon>Methanobacteriati</taxon>
        <taxon>Methanobacteriota</taxon>
        <taxon>Methanomada group</taxon>
        <taxon>Methanococci</taxon>
        <taxon>Methanococcales</taxon>
        <taxon>Methanococcaceae</taxon>
        <taxon>Methanococcus</taxon>
    </lineage>
</organism>